<feature type="region of interest" description="Disordered" evidence="1">
    <location>
        <begin position="18"/>
        <end position="74"/>
    </location>
</feature>
<reference evidence="2" key="1">
    <citation type="journal article" date="2020" name="Stud. Mycol.">
        <title>101 Dothideomycetes genomes: a test case for predicting lifestyles and emergence of pathogens.</title>
        <authorList>
            <person name="Haridas S."/>
            <person name="Albert R."/>
            <person name="Binder M."/>
            <person name="Bloem J."/>
            <person name="Labutti K."/>
            <person name="Salamov A."/>
            <person name="Andreopoulos B."/>
            <person name="Baker S."/>
            <person name="Barry K."/>
            <person name="Bills G."/>
            <person name="Bluhm B."/>
            <person name="Cannon C."/>
            <person name="Castanera R."/>
            <person name="Culley D."/>
            <person name="Daum C."/>
            <person name="Ezra D."/>
            <person name="Gonzalez J."/>
            <person name="Henrissat B."/>
            <person name="Kuo A."/>
            <person name="Liang C."/>
            <person name="Lipzen A."/>
            <person name="Lutzoni F."/>
            <person name="Magnuson J."/>
            <person name="Mondo S."/>
            <person name="Nolan M."/>
            <person name="Ohm R."/>
            <person name="Pangilinan J."/>
            <person name="Park H.-J."/>
            <person name="Ramirez L."/>
            <person name="Alfaro M."/>
            <person name="Sun H."/>
            <person name="Tritt A."/>
            <person name="Yoshinaga Y."/>
            <person name="Zwiers L.-H."/>
            <person name="Turgeon B."/>
            <person name="Goodwin S."/>
            <person name="Spatafora J."/>
            <person name="Crous P."/>
            <person name="Grigoriev I."/>
        </authorList>
    </citation>
    <scope>NUCLEOTIDE SEQUENCE</scope>
    <source>
        <strain evidence="2">CBS 690.94</strain>
    </source>
</reference>
<gene>
    <name evidence="2" type="ORF">P171DRAFT_182393</name>
</gene>
<dbReference type="OrthoDB" id="10577581at2759"/>
<keyword evidence="3" id="KW-1185">Reference proteome</keyword>
<dbReference type="EMBL" id="MU001516">
    <property type="protein sequence ID" value="KAF2437415.1"/>
    <property type="molecule type" value="Genomic_DNA"/>
</dbReference>
<evidence type="ECO:0000313" key="3">
    <source>
        <dbReference type="Proteomes" id="UP000799764"/>
    </source>
</evidence>
<evidence type="ECO:0000313" key="2">
    <source>
        <dbReference type="EMBL" id="KAF2437415.1"/>
    </source>
</evidence>
<protein>
    <submittedName>
        <fullName evidence="2">Uncharacterized protein</fullName>
    </submittedName>
</protein>
<dbReference type="AlphaFoldDB" id="A0A9P4P4W6"/>
<dbReference type="Proteomes" id="UP000799764">
    <property type="component" value="Unassembled WGS sequence"/>
</dbReference>
<feature type="compositionally biased region" description="Basic and acidic residues" evidence="1">
    <location>
        <begin position="37"/>
        <end position="57"/>
    </location>
</feature>
<comment type="caution">
    <text evidence="2">The sequence shown here is derived from an EMBL/GenBank/DDBJ whole genome shotgun (WGS) entry which is preliminary data.</text>
</comment>
<sequence length="189" mass="20463">MTGADAEADRLSDVCWRGMRSVDGGGCSKRANRQKSGSKEQRAASNEQRDRSERASGGRDTAGSYGARDGGRPFWEFTQARGGAAATVASPSRARWQGAGADSVLRAGYQESSHCAAWALAVLGGAPRARSSSSNTTPKQRWPRRLYTTTMDQAARRRRNGTWLQQARPACCGGEQWQPGRRTALDGWI</sequence>
<name>A0A9P4P4W6_9PLEO</name>
<proteinExistence type="predicted"/>
<evidence type="ECO:0000256" key="1">
    <source>
        <dbReference type="SAM" id="MobiDB-lite"/>
    </source>
</evidence>
<accession>A0A9P4P4W6</accession>
<organism evidence="2 3">
    <name type="scientific">Karstenula rhodostoma CBS 690.94</name>
    <dbReference type="NCBI Taxonomy" id="1392251"/>
    <lineage>
        <taxon>Eukaryota</taxon>
        <taxon>Fungi</taxon>
        <taxon>Dikarya</taxon>
        <taxon>Ascomycota</taxon>
        <taxon>Pezizomycotina</taxon>
        <taxon>Dothideomycetes</taxon>
        <taxon>Pleosporomycetidae</taxon>
        <taxon>Pleosporales</taxon>
        <taxon>Massarineae</taxon>
        <taxon>Didymosphaeriaceae</taxon>
        <taxon>Karstenula</taxon>
    </lineage>
</organism>